<dbReference type="KEGG" id="ssol:SULB_2461"/>
<dbReference type="Proteomes" id="UP000269431">
    <property type="component" value="Chromosome"/>
</dbReference>
<dbReference type="AlphaFoldDB" id="A0A0E3KCQ8"/>
<evidence type="ECO:0000313" key="22">
    <source>
        <dbReference type="Proteomes" id="UP000275843"/>
    </source>
</evidence>
<reference evidence="17" key="2">
    <citation type="submission" date="2016-04" db="EMBL/GenBank/DDBJ databases">
        <authorList>
            <person name="Shah S.A."/>
            <person name="Garrett R.A."/>
        </authorList>
    </citation>
    <scope>NUCLEOTIDE SEQUENCE [LARGE SCALE GENOMIC DNA]</scope>
    <source>
        <strain evidence="17">ATCC 35091 / DSM 1616 / JCM 8930 / NBRC 15331 / P1</strain>
    </source>
</reference>
<evidence type="ECO:0000313" key="24">
    <source>
        <dbReference type="Proteomes" id="UP000282269"/>
    </source>
</evidence>
<evidence type="ECO:0000313" key="17">
    <source>
        <dbReference type="Proteomes" id="UP000076770"/>
    </source>
</evidence>
<dbReference type="Proteomes" id="UP000273194">
    <property type="component" value="Chromosome"/>
</dbReference>
<dbReference type="SUPFAM" id="SSF88723">
    <property type="entry name" value="PIN domain-like"/>
    <property type="match status" value="1"/>
</dbReference>
<evidence type="ECO:0000313" key="5">
    <source>
        <dbReference type="EMBL" id="AZF69065.1"/>
    </source>
</evidence>
<dbReference type="Proteomes" id="UP000278715">
    <property type="component" value="Chromosome"/>
</dbReference>
<dbReference type="EMBL" id="CP033239">
    <property type="protein sequence ID" value="AZF79535.1"/>
    <property type="molecule type" value="Genomic_DNA"/>
</dbReference>
<evidence type="ECO:0000313" key="4">
    <source>
        <dbReference type="EMBL" id="AKA79984.1"/>
    </source>
</evidence>
<dbReference type="CDD" id="cd18689">
    <property type="entry name" value="PIN_VapC-like"/>
    <property type="match status" value="1"/>
</dbReference>
<evidence type="ECO:0000313" key="7">
    <source>
        <dbReference type="EMBL" id="AZF74305.1"/>
    </source>
</evidence>
<feature type="domain" description="PIN" evidence="1">
    <location>
        <begin position="3"/>
        <end position="120"/>
    </location>
</feature>
<evidence type="ECO:0000259" key="1">
    <source>
        <dbReference type="Pfam" id="PF01850"/>
    </source>
</evidence>
<reference evidence="14 15" key="1">
    <citation type="journal article" date="2015" name="Genome Announc.">
        <title>Complete Genome Sequence of Sulfolobus solfataricus Strain 98/2 and Evolved Derivatives.</title>
        <authorList>
            <person name="McCarthy S."/>
            <person name="Gradnigo J."/>
            <person name="Johnson T."/>
            <person name="Payne S."/>
            <person name="Lipzen A."/>
            <person name="Martin J."/>
            <person name="Schackwitz W."/>
            <person name="Moriyama E."/>
            <person name="Blum P."/>
        </authorList>
    </citation>
    <scope>NUCLEOTIDE SEQUENCE [LARGE SCALE GENOMIC DNA]</scope>
    <source>
        <strain evidence="14">98/2 SULC</strain>
        <strain evidence="2">SARC-B</strain>
        <strain evidence="3">SARC-C</strain>
        <strain evidence="4 16">SULA</strain>
        <strain evidence="15">SULB</strain>
    </source>
</reference>
<reference evidence="13" key="3">
    <citation type="submission" date="2016-04" db="EMBL/GenBank/DDBJ databases">
        <authorList>
            <person name="Evans L.H."/>
            <person name="Alamgir A."/>
            <person name="Owens N."/>
            <person name="Weber N.D."/>
            <person name="Virtaneva K."/>
            <person name="Barbian K."/>
            <person name="Babar A."/>
            <person name="Rosenke K."/>
        </authorList>
    </citation>
    <scope>NUCLEOTIDE SEQUENCE</scope>
    <source>
        <strain evidence="13">P1</strain>
    </source>
</reference>
<dbReference type="OMA" id="ELTYIIC"/>
<protein>
    <submittedName>
        <fullName evidence="3">PIN domain-containing protein</fullName>
    </submittedName>
    <submittedName>
        <fullName evidence="13">Toxin VapC</fullName>
    </submittedName>
    <submittedName>
        <fullName evidence="12">Type II toxin-antitoxin system VapC family toxin</fullName>
    </submittedName>
</protein>
<dbReference type="GeneID" id="44130410"/>
<dbReference type="OrthoDB" id="42688at2157"/>
<sequence>MKVVTDTGVLVEVLEGSKLGEKFIQLVDSGKIEPIITNLTLIELSYIICRKYGIDKARELVKKLLDSNYFEVVNAFDFAENIVEIKCNNSLSIIDASVIATAKALGISALFKMEKELKDKKFNNLIFIENL</sequence>
<evidence type="ECO:0000313" key="10">
    <source>
        <dbReference type="EMBL" id="AZF82139.1"/>
    </source>
</evidence>
<dbReference type="EMBL" id="CP033236">
    <property type="protein sequence ID" value="AZF71685.1"/>
    <property type="molecule type" value="Genomic_DNA"/>
</dbReference>
<evidence type="ECO:0000313" key="20">
    <source>
        <dbReference type="Proteomes" id="UP000273194"/>
    </source>
</evidence>
<evidence type="ECO:0000313" key="25">
    <source>
        <dbReference type="Proteomes" id="UP000594632"/>
    </source>
</evidence>
<dbReference type="Proteomes" id="UP000076770">
    <property type="component" value="Chromosome i"/>
</dbReference>
<dbReference type="EMBL" id="CP033238">
    <property type="protein sequence ID" value="AZF76928.1"/>
    <property type="molecule type" value="Genomic_DNA"/>
</dbReference>
<dbReference type="EMBL" id="CP033241">
    <property type="protein sequence ID" value="AZF84725.1"/>
    <property type="molecule type" value="Genomic_DNA"/>
</dbReference>
<evidence type="ECO:0000313" key="8">
    <source>
        <dbReference type="EMBL" id="AZF76928.1"/>
    </source>
</evidence>
<dbReference type="Proteomes" id="UP000594632">
    <property type="component" value="Chromosome"/>
</dbReference>
<evidence type="ECO:0000313" key="11">
    <source>
        <dbReference type="EMBL" id="AZF84725.1"/>
    </source>
</evidence>
<dbReference type="PATRIC" id="fig|2287.6.peg.2610"/>
<evidence type="ECO:0000313" key="13">
    <source>
        <dbReference type="EMBL" id="SAI85339.1"/>
    </source>
</evidence>
<dbReference type="Proteomes" id="UP000273443">
    <property type="component" value="Chromosome"/>
</dbReference>
<evidence type="ECO:0000313" key="6">
    <source>
        <dbReference type="EMBL" id="AZF71685.1"/>
    </source>
</evidence>
<dbReference type="Proteomes" id="UP000275843">
    <property type="component" value="Chromosome"/>
</dbReference>
<dbReference type="EMBL" id="CP050869">
    <property type="protein sequence ID" value="QPG49044.1"/>
    <property type="molecule type" value="Genomic_DNA"/>
</dbReference>
<evidence type="ECO:0000313" key="9">
    <source>
        <dbReference type="EMBL" id="AZF79535.1"/>
    </source>
</evidence>
<evidence type="ECO:0000313" key="2">
    <source>
        <dbReference type="EMBL" id="AKA74597.1"/>
    </source>
</evidence>
<dbReference type="EMBL" id="CP033240">
    <property type="protein sequence ID" value="AZF82139.1"/>
    <property type="molecule type" value="Genomic_DNA"/>
</dbReference>
<reference evidence="12 25" key="6">
    <citation type="journal article" date="2020" name="Nat. Commun.">
        <title>The structures of two archaeal type IV pili illuminate evolutionary relationships.</title>
        <authorList>
            <person name="Wang F."/>
            <person name="Baquero D.P."/>
            <person name="Su Z."/>
            <person name="Beltran L.C."/>
            <person name="Prangishvili D."/>
            <person name="Krupovic M."/>
            <person name="Egelman E.H."/>
        </authorList>
    </citation>
    <scope>NUCLEOTIDE SEQUENCE [LARGE SCALE GENOMIC DNA]</scope>
    <source>
        <strain evidence="12 25">POZ149</strain>
    </source>
</reference>
<dbReference type="GeneID" id="1454643"/>
<dbReference type="RefSeq" id="WP_009992502.1">
    <property type="nucleotide sequence ID" value="NZ_CP011055.2"/>
</dbReference>
<dbReference type="Pfam" id="PF01850">
    <property type="entry name" value="PIN"/>
    <property type="match status" value="1"/>
</dbReference>
<dbReference type="Proteomes" id="UP000267993">
    <property type="component" value="Chromosome"/>
</dbReference>
<evidence type="ECO:0000313" key="23">
    <source>
        <dbReference type="Proteomes" id="UP000278715"/>
    </source>
</evidence>
<dbReference type="Proteomes" id="UP000282269">
    <property type="component" value="Chromosome"/>
</dbReference>
<dbReference type="EMBL" id="CP011056">
    <property type="protein sequence ID" value="AKA77293.1"/>
    <property type="molecule type" value="Genomic_DNA"/>
</dbReference>
<dbReference type="InterPro" id="IPR029060">
    <property type="entry name" value="PIN-like_dom_sf"/>
</dbReference>
<accession>A0A0E3KCQ8</accession>
<dbReference type="Proteomes" id="UP000033057">
    <property type="component" value="Chromosome"/>
</dbReference>
<organism evidence="3 14">
    <name type="scientific">Saccharolobus solfataricus</name>
    <name type="common">Sulfolobus solfataricus</name>
    <dbReference type="NCBI Taxonomy" id="2287"/>
    <lineage>
        <taxon>Archaea</taxon>
        <taxon>Thermoproteota</taxon>
        <taxon>Thermoprotei</taxon>
        <taxon>Sulfolobales</taxon>
        <taxon>Sulfolobaceae</taxon>
        <taxon>Saccharolobus</taxon>
    </lineage>
</organism>
<dbReference type="EMBL" id="CP033237">
    <property type="protein sequence ID" value="AZF74305.1"/>
    <property type="molecule type" value="Genomic_DNA"/>
</dbReference>
<evidence type="ECO:0000313" key="18">
    <source>
        <dbReference type="Proteomes" id="UP000267993"/>
    </source>
</evidence>
<name>A0A0E3KCQ8_SACSO</name>
<evidence type="ECO:0000313" key="12">
    <source>
        <dbReference type="EMBL" id="QPG49044.1"/>
    </source>
</evidence>
<evidence type="ECO:0000313" key="19">
    <source>
        <dbReference type="Proteomes" id="UP000269431"/>
    </source>
</evidence>
<dbReference type="Proteomes" id="UP000033106">
    <property type="component" value="Chromosome"/>
</dbReference>
<dbReference type="InterPro" id="IPR002716">
    <property type="entry name" value="PIN_dom"/>
</dbReference>
<reference evidence="18 19" key="4">
    <citation type="journal article" date="2018" name="Proc. Natl. Acad. Sci. U.S.A.">
        <title>Nonmutational mechanism of inheritance in the Archaeon Sulfolobus solfataricus.</title>
        <authorList>
            <person name="Payne S."/>
            <person name="McCarthy S."/>
            <person name="Johnson T."/>
            <person name="North E."/>
            <person name="Blum P."/>
        </authorList>
    </citation>
    <scope>NUCLEOTIDE SEQUENCE [LARGE SCALE GENOMIC DNA]</scope>
    <source>
        <strain evidence="6 18">SARC-H</strain>
        <strain evidence="7 22">SARC-I</strain>
        <strain evidence="9 23">SARC-N</strain>
        <strain evidence="10 24">SARC-O</strain>
        <strain evidence="11 19">SUL120</strain>
        <strain evidence="5 20">SULG</strain>
        <strain evidence="8 21">SULM</strain>
    </source>
</reference>
<dbReference type="EMBL" id="CP033235">
    <property type="protein sequence ID" value="AZF69065.1"/>
    <property type="molecule type" value="Genomic_DNA"/>
</dbReference>
<dbReference type="Gene3D" id="3.40.50.1010">
    <property type="entry name" value="5'-nuclease"/>
    <property type="match status" value="1"/>
</dbReference>
<evidence type="ECO:0000313" key="14">
    <source>
        <dbReference type="Proteomes" id="UP000033057"/>
    </source>
</evidence>
<dbReference type="EMBL" id="CP011055">
    <property type="protein sequence ID" value="AKA74597.1"/>
    <property type="molecule type" value="Genomic_DNA"/>
</dbReference>
<dbReference type="KEGG" id="ssoa:SULA_2460"/>
<evidence type="ECO:0000313" key="21">
    <source>
        <dbReference type="Proteomes" id="UP000273443"/>
    </source>
</evidence>
<proteinExistence type="predicted"/>
<evidence type="ECO:0000313" key="15">
    <source>
        <dbReference type="Proteomes" id="UP000033085"/>
    </source>
</evidence>
<evidence type="ECO:0000313" key="3">
    <source>
        <dbReference type="EMBL" id="AKA77293.1"/>
    </source>
</evidence>
<reference evidence="3" key="5">
    <citation type="submission" date="2018-10" db="EMBL/GenBank/DDBJ databases">
        <authorList>
            <person name="McCarthy S."/>
            <person name="Gradnigo J."/>
            <person name="Johnson T."/>
            <person name="Payne S."/>
            <person name="Lipzen A."/>
            <person name="Schackwitz W."/>
            <person name="Martin J."/>
            <person name="Moriyama E."/>
            <person name="Blum P."/>
        </authorList>
    </citation>
    <scope>NUCLEOTIDE SEQUENCE</scope>
    <source>
        <strain evidence="2">SARC-B</strain>
        <strain evidence="3">SARC-C</strain>
        <strain evidence="4">SULA</strain>
    </source>
</reference>
<gene>
    <name evidence="12" type="ORF">HFC64_03250</name>
    <name evidence="13" type="ORF">SSOP1_1785</name>
    <name evidence="4" type="ORF">SULA_2460</name>
    <name evidence="2" type="ORF">SULB_2461</name>
    <name evidence="3" type="ORF">SULC_2458</name>
    <name evidence="5" type="ORF">SULG_12475</name>
    <name evidence="6" type="ORF">SULH_12475</name>
    <name evidence="7" type="ORF">SULI_12475</name>
    <name evidence="8" type="ORF">SULM_12465</name>
    <name evidence="9" type="ORF">SULN_12465</name>
    <name evidence="10" type="ORF">SULO_12475</name>
    <name evidence="11" type="ORF">SULZ_12460</name>
</gene>
<dbReference type="EMBL" id="CP011057">
    <property type="protein sequence ID" value="AKA79984.1"/>
    <property type="molecule type" value="Genomic_DNA"/>
</dbReference>
<evidence type="ECO:0000313" key="16">
    <source>
        <dbReference type="Proteomes" id="UP000033106"/>
    </source>
</evidence>
<dbReference type="KEGG" id="ssof:SULC_2458"/>
<dbReference type="Proteomes" id="UP000033085">
    <property type="component" value="Chromosome"/>
</dbReference>
<dbReference type="EMBL" id="LT549890">
    <property type="protein sequence ID" value="SAI85339.1"/>
    <property type="molecule type" value="Genomic_DNA"/>
</dbReference>